<evidence type="ECO:0000313" key="2">
    <source>
        <dbReference type="Proteomes" id="UP000606396"/>
    </source>
</evidence>
<proteinExistence type="predicted"/>
<sequence>MFSISLDGFTTLKRDENFYLWLALTLAIESGGMGDGGTQGNDGDEGTKGQLATSRLFILFPPRVSVSPRPRVLFPMPQY</sequence>
<comment type="caution">
    <text evidence="1">The sequence shown here is derived from an EMBL/GenBank/DDBJ whole genome shotgun (WGS) entry which is preliminary data.</text>
</comment>
<reference evidence="1 2" key="1">
    <citation type="journal article" date="2020" name="ISME J.">
        <title>Comparative genomics reveals insights into cyanobacterial evolution and habitat adaptation.</title>
        <authorList>
            <person name="Chen M.Y."/>
            <person name="Teng W.K."/>
            <person name="Zhao L."/>
            <person name="Hu C.X."/>
            <person name="Zhou Y.K."/>
            <person name="Han B.P."/>
            <person name="Song L.R."/>
            <person name="Shu W.S."/>
        </authorList>
    </citation>
    <scope>NUCLEOTIDE SEQUENCE [LARGE SCALE GENOMIC DNA]</scope>
    <source>
        <strain evidence="1 2">FACHB-252</strain>
    </source>
</reference>
<dbReference type="RefSeq" id="WP_185566545.1">
    <property type="nucleotide sequence ID" value="NZ_JACJTC010000025.1"/>
</dbReference>
<keyword evidence="2" id="KW-1185">Reference proteome</keyword>
<dbReference type="EMBL" id="JACJTC010000025">
    <property type="protein sequence ID" value="MBD2615360.1"/>
    <property type="molecule type" value="Genomic_DNA"/>
</dbReference>
<protein>
    <submittedName>
        <fullName evidence="1">Uncharacterized protein</fullName>
    </submittedName>
</protein>
<organism evidence="1 2">
    <name type="scientific">Nostoc punctiforme FACHB-252</name>
    <dbReference type="NCBI Taxonomy" id="1357509"/>
    <lineage>
        <taxon>Bacteria</taxon>
        <taxon>Bacillati</taxon>
        <taxon>Cyanobacteriota</taxon>
        <taxon>Cyanophyceae</taxon>
        <taxon>Nostocales</taxon>
        <taxon>Nostocaceae</taxon>
        <taxon>Nostoc</taxon>
    </lineage>
</organism>
<gene>
    <name evidence="1" type="ORF">H6G94_29620</name>
</gene>
<evidence type="ECO:0000313" key="1">
    <source>
        <dbReference type="EMBL" id="MBD2615360.1"/>
    </source>
</evidence>
<dbReference type="Proteomes" id="UP000606396">
    <property type="component" value="Unassembled WGS sequence"/>
</dbReference>
<accession>A0ABR8HHP1</accession>
<name>A0ABR8HHP1_NOSPU</name>